<protein>
    <submittedName>
        <fullName evidence="3">Pme-1 protein</fullName>
    </submittedName>
</protein>
<dbReference type="PROSITE" id="PS51059">
    <property type="entry name" value="PARP_CATALYTIC"/>
    <property type="match status" value="1"/>
</dbReference>
<dbReference type="GO" id="GO:0003950">
    <property type="term" value="F:NAD+ poly-ADP-ribosyltransferase activity"/>
    <property type="evidence" value="ECO:0007669"/>
    <property type="project" value="InterPro"/>
</dbReference>
<sequence length="109" mass="12130">MRSKRAHNPGWANSIYEPGGAQLPKTGKDGSGGCLGHNEFIVYDPAQVRMRYLVELNNFESPSEKLAREKKEAEARGESHPAKKFKPPTPPPQSESEEDEEEDEDSDCS</sequence>
<dbReference type="Proteomes" id="UP000604046">
    <property type="component" value="Unassembled WGS sequence"/>
</dbReference>
<feature type="region of interest" description="Disordered" evidence="1">
    <location>
        <begin position="59"/>
        <end position="109"/>
    </location>
</feature>
<dbReference type="AlphaFoldDB" id="A0A812RL61"/>
<proteinExistence type="predicted"/>
<reference evidence="3" key="1">
    <citation type="submission" date="2021-02" db="EMBL/GenBank/DDBJ databases">
        <authorList>
            <person name="Dougan E. K."/>
            <person name="Rhodes N."/>
            <person name="Thang M."/>
            <person name="Chan C."/>
        </authorList>
    </citation>
    <scope>NUCLEOTIDE SEQUENCE</scope>
</reference>
<evidence type="ECO:0000313" key="3">
    <source>
        <dbReference type="EMBL" id="CAE7445033.1"/>
    </source>
</evidence>
<evidence type="ECO:0000313" key="4">
    <source>
        <dbReference type="Proteomes" id="UP000604046"/>
    </source>
</evidence>
<feature type="compositionally biased region" description="Basic and acidic residues" evidence="1">
    <location>
        <begin position="62"/>
        <end position="81"/>
    </location>
</feature>
<accession>A0A812RL61</accession>
<evidence type="ECO:0000259" key="2">
    <source>
        <dbReference type="PROSITE" id="PS51059"/>
    </source>
</evidence>
<feature type="domain" description="PARP catalytic" evidence="2">
    <location>
        <begin position="1"/>
        <end position="65"/>
    </location>
</feature>
<evidence type="ECO:0000256" key="1">
    <source>
        <dbReference type="SAM" id="MobiDB-lite"/>
    </source>
</evidence>
<dbReference type="Gene3D" id="3.90.228.10">
    <property type="match status" value="1"/>
</dbReference>
<feature type="compositionally biased region" description="Acidic residues" evidence="1">
    <location>
        <begin position="95"/>
        <end position="109"/>
    </location>
</feature>
<name>A0A812RL61_9DINO</name>
<dbReference type="EMBL" id="CAJNDS010002350">
    <property type="protein sequence ID" value="CAE7445033.1"/>
    <property type="molecule type" value="Genomic_DNA"/>
</dbReference>
<keyword evidence="4" id="KW-1185">Reference proteome</keyword>
<feature type="region of interest" description="Disordered" evidence="1">
    <location>
        <begin position="1"/>
        <end position="38"/>
    </location>
</feature>
<gene>
    <name evidence="3" type="primary">pme-1</name>
    <name evidence="3" type="ORF">SNAT2548_LOCUS24228</name>
</gene>
<comment type="caution">
    <text evidence="3">The sequence shown here is derived from an EMBL/GenBank/DDBJ whole genome shotgun (WGS) entry which is preliminary data.</text>
</comment>
<organism evidence="3 4">
    <name type="scientific">Symbiodinium natans</name>
    <dbReference type="NCBI Taxonomy" id="878477"/>
    <lineage>
        <taxon>Eukaryota</taxon>
        <taxon>Sar</taxon>
        <taxon>Alveolata</taxon>
        <taxon>Dinophyceae</taxon>
        <taxon>Suessiales</taxon>
        <taxon>Symbiodiniaceae</taxon>
        <taxon>Symbiodinium</taxon>
    </lineage>
</organism>
<dbReference type="InterPro" id="IPR012317">
    <property type="entry name" value="Poly(ADP-ribose)pol_cat_dom"/>
</dbReference>
<dbReference type="SUPFAM" id="SSF56399">
    <property type="entry name" value="ADP-ribosylation"/>
    <property type="match status" value="1"/>
</dbReference>
<dbReference type="OrthoDB" id="429950at2759"/>